<dbReference type="CDD" id="cd05251">
    <property type="entry name" value="NmrA_like_SDR_a"/>
    <property type="match status" value="1"/>
</dbReference>
<keyword evidence="5" id="KW-1185">Reference proteome</keyword>
<reference evidence="2" key="1">
    <citation type="journal article" date="2014" name="Int. J. Syst. Evol. Microbiol.">
        <title>Complete genome of a new Firmicutes species belonging to the dominant human colonic microbiota ('Ruminococcus bicirculans') reveals two chromosomes and a selective capacity to utilize plant glucans.</title>
        <authorList>
            <consortium name="NISC Comparative Sequencing Program"/>
            <person name="Wegmann U."/>
            <person name="Louis P."/>
            <person name="Goesmann A."/>
            <person name="Henrissat B."/>
            <person name="Duncan S.H."/>
            <person name="Flint H.J."/>
        </authorList>
    </citation>
    <scope>NUCLEOTIDE SEQUENCE</scope>
    <source>
        <strain evidence="2">CGMCC 1.11013</strain>
    </source>
</reference>
<dbReference type="Pfam" id="PF05368">
    <property type="entry name" value="NmrA"/>
    <property type="match status" value="1"/>
</dbReference>
<evidence type="ECO:0000313" key="5">
    <source>
        <dbReference type="Proteomes" id="UP000597138"/>
    </source>
</evidence>
<dbReference type="Proteomes" id="UP000597138">
    <property type="component" value="Unassembled WGS sequence"/>
</dbReference>
<dbReference type="InterPro" id="IPR051604">
    <property type="entry name" value="Ergot_Alk_Oxidoreductase"/>
</dbReference>
<dbReference type="EMBL" id="JFHE01000042">
    <property type="protein sequence ID" value="KDR27578.1"/>
    <property type="molecule type" value="Genomic_DNA"/>
</dbReference>
<name>A0A069NGQ0_9BURK</name>
<dbReference type="InterPro" id="IPR008030">
    <property type="entry name" value="NmrA-like"/>
</dbReference>
<dbReference type="RefSeq" id="WP_035969743.1">
    <property type="nucleotide sequence ID" value="NZ_BMEG01000007.1"/>
</dbReference>
<dbReference type="Gene3D" id="3.90.25.10">
    <property type="entry name" value="UDP-galactose 4-epimerase, domain 1"/>
    <property type="match status" value="1"/>
</dbReference>
<dbReference type="STRING" id="1071679.BG57_22845"/>
<dbReference type="PANTHER" id="PTHR43162:SF1">
    <property type="entry name" value="PRESTALK A DIFFERENTIATION PROTEIN A"/>
    <property type="match status" value="1"/>
</dbReference>
<reference evidence="3 4" key="2">
    <citation type="submission" date="2014-03" db="EMBL/GenBank/DDBJ databases">
        <title>Draft Genome Sequences of Four Burkholderia Strains.</title>
        <authorList>
            <person name="Liu X.Y."/>
            <person name="Li C.X."/>
            <person name="Xu J.H."/>
        </authorList>
    </citation>
    <scope>NUCLEOTIDE SEQUENCE [LARGE SCALE GENOMIC DNA]</scope>
    <source>
        <strain evidence="3 4">R27</strain>
    </source>
</reference>
<evidence type="ECO:0000313" key="3">
    <source>
        <dbReference type="EMBL" id="KDR27578.1"/>
    </source>
</evidence>
<comment type="caution">
    <text evidence="3">The sequence shown here is derived from an EMBL/GenBank/DDBJ whole genome shotgun (WGS) entry which is preliminary data.</text>
</comment>
<reference evidence="5" key="3">
    <citation type="journal article" date="2019" name="Int. J. Syst. Evol. Microbiol.">
        <title>The Global Catalogue of Microorganisms (GCM) 10K type strain sequencing project: providing services to taxonomists for standard genome sequencing and annotation.</title>
        <authorList>
            <consortium name="The Broad Institute Genomics Platform"/>
            <consortium name="The Broad Institute Genome Sequencing Center for Infectious Disease"/>
            <person name="Wu L."/>
            <person name="Ma J."/>
        </authorList>
    </citation>
    <scope>NUCLEOTIDE SEQUENCE [LARGE SCALE GENOMIC DNA]</scope>
    <source>
        <strain evidence="5">CGMCC 1.11013</strain>
    </source>
</reference>
<dbReference type="PANTHER" id="PTHR43162">
    <property type="match status" value="1"/>
</dbReference>
<reference evidence="2" key="4">
    <citation type="submission" date="2024-05" db="EMBL/GenBank/DDBJ databases">
        <authorList>
            <person name="Sun Q."/>
            <person name="Zhou Y."/>
        </authorList>
    </citation>
    <scope>NUCLEOTIDE SEQUENCE</scope>
    <source>
        <strain evidence="2">CGMCC 1.11013</strain>
    </source>
</reference>
<evidence type="ECO:0000259" key="1">
    <source>
        <dbReference type="Pfam" id="PF05368"/>
    </source>
</evidence>
<dbReference type="EMBL" id="BMEG01000007">
    <property type="protein sequence ID" value="GGD83691.1"/>
    <property type="molecule type" value="Genomic_DNA"/>
</dbReference>
<dbReference type="SUPFAM" id="SSF51735">
    <property type="entry name" value="NAD(P)-binding Rossmann-fold domains"/>
    <property type="match status" value="1"/>
</dbReference>
<protein>
    <submittedName>
        <fullName evidence="3">NmrA family transcriptional regulator</fullName>
    </submittedName>
</protein>
<organism evidence="3 4">
    <name type="scientific">Caballeronia grimmiae</name>
    <dbReference type="NCBI Taxonomy" id="1071679"/>
    <lineage>
        <taxon>Bacteria</taxon>
        <taxon>Pseudomonadati</taxon>
        <taxon>Pseudomonadota</taxon>
        <taxon>Betaproteobacteria</taxon>
        <taxon>Burkholderiales</taxon>
        <taxon>Burkholderiaceae</taxon>
        <taxon>Caballeronia</taxon>
    </lineage>
</organism>
<accession>A0A069NGQ0</accession>
<dbReference type="eggNOG" id="COG0702">
    <property type="taxonomic scope" value="Bacteria"/>
</dbReference>
<feature type="domain" description="NmrA-like" evidence="1">
    <location>
        <begin position="3"/>
        <end position="221"/>
    </location>
</feature>
<dbReference type="OrthoDB" id="9798669at2"/>
<dbReference type="Proteomes" id="UP000027439">
    <property type="component" value="Unassembled WGS sequence"/>
</dbReference>
<dbReference type="InterPro" id="IPR036291">
    <property type="entry name" value="NAD(P)-bd_dom_sf"/>
</dbReference>
<dbReference type="Gene3D" id="3.40.50.720">
    <property type="entry name" value="NAD(P)-binding Rossmann-like Domain"/>
    <property type="match status" value="1"/>
</dbReference>
<proteinExistence type="predicted"/>
<gene>
    <name evidence="3" type="ORF">BG57_22845</name>
    <name evidence="2" type="ORF">GCM10010985_42760</name>
</gene>
<sequence>MSILVTGSTGIIGTQVLDHLKDSGAELRALTRSPERADLPAAVTRVQGELADVDGLRRAMQGVTTLFLLAPVAADELTQSLQALSIAREEGVRGIVYLSVFKGEEYVDVPHFSCKRTAERMIEAFDMPATILRPAYFMQNDVRQKEPMLRQGVFGMPIGSKGISMVDVRDIGDAAARELLRRERSDVPLPSETYALVGPDAITSADVAAIWSEALGREVQYGGDDLDRFESYMKTMTPPWLAYDMRLMLQRYQQDGAVASAGEIERFSQLLGRAPRNYRDFALTTASEWRGK</sequence>
<dbReference type="AlphaFoldDB" id="A0A069NGQ0"/>
<evidence type="ECO:0000313" key="4">
    <source>
        <dbReference type="Proteomes" id="UP000027439"/>
    </source>
</evidence>
<evidence type="ECO:0000313" key="2">
    <source>
        <dbReference type="EMBL" id="GGD83691.1"/>
    </source>
</evidence>